<gene>
    <name evidence="2" type="ORF">H2508_06640</name>
</gene>
<keyword evidence="3" id="KW-1185">Reference proteome</keyword>
<dbReference type="PANTHER" id="PTHR42852">
    <property type="entry name" value="THIOL:DISULFIDE INTERCHANGE PROTEIN DSBE"/>
    <property type="match status" value="1"/>
</dbReference>
<dbReference type="InterPro" id="IPR013766">
    <property type="entry name" value="Thioredoxin_domain"/>
</dbReference>
<dbReference type="RefSeq" id="WP_182170495.1">
    <property type="nucleotide sequence ID" value="NZ_JACFXU010000013.1"/>
</dbReference>
<dbReference type="GO" id="GO:0016209">
    <property type="term" value="F:antioxidant activity"/>
    <property type="evidence" value="ECO:0007669"/>
    <property type="project" value="InterPro"/>
</dbReference>
<dbReference type="InterPro" id="IPR000866">
    <property type="entry name" value="AhpC/TSA"/>
</dbReference>
<dbReference type="PROSITE" id="PS51257">
    <property type="entry name" value="PROKAR_LIPOPROTEIN"/>
    <property type="match status" value="1"/>
</dbReference>
<dbReference type="Pfam" id="PF00578">
    <property type="entry name" value="AhpC-TSA"/>
    <property type="match status" value="1"/>
</dbReference>
<reference evidence="2 3" key="1">
    <citation type="submission" date="2020-07" db="EMBL/GenBank/DDBJ databases">
        <title>Halieaceae bacterium, F7430, whole genome shotgun sequencing project.</title>
        <authorList>
            <person name="Jiang S."/>
            <person name="Liu Z.W."/>
            <person name="Du Z.J."/>
        </authorList>
    </citation>
    <scope>NUCLEOTIDE SEQUENCE [LARGE SCALE GENOMIC DNA]</scope>
    <source>
        <strain evidence="2 3">F7430</strain>
    </source>
</reference>
<dbReference type="InterPro" id="IPR050553">
    <property type="entry name" value="Thioredoxin_ResA/DsbE_sf"/>
</dbReference>
<dbReference type="AlphaFoldDB" id="A0A7W2YJ52"/>
<protein>
    <submittedName>
        <fullName evidence="2">TlpA family protein disulfide reductase</fullName>
    </submittedName>
</protein>
<name>A0A7W2YJ52_9GAMM</name>
<feature type="domain" description="Thioredoxin" evidence="1">
    <location>
        <begin position="15"/>
        <end position="140"/>
    </location>
</feature>
<comment type="caution">
    <text evidence="2">The sequence shown here is derived from an EMBL/GenBank/DDBJ whole genome shotgun (WGS) entry which is preliminary data.</text>
</comment>
<dbReference type="InterPro" id="IPR036249">
    <property type="entry name" value="Thioredoxin-like_sf"/>
</dbReference>
<dbReference type="PANTHER" id="PTHR42852:SF18">
    <property type="entry name" value="CHROMOSOME UNDETERMINED SCAFFOLD_47, WHOLE GENOME SHOTGUN SEQUENCE"/>
    <property type="match status" value="1"/>
</dbReference>
<evidence type="ECO:0000313" key="3">
    <source>
        <dbReference type="Proteomes" id="UP000539350"/>
    </source>
</evidence>
<sequence>MRIIFFVVLAALTACQPQPTSATFSAESLRGQWVFINYWAQWCKPCIEEIPELNRLNSEHDHITVLGVNYDGASAEQLAEQEAALGITFQTLSEDPAAQLGTTRPVVLPTTLVLNPQGELLHTLVGPQTEASLLAAIDKH</sequence>
<dbReference type="Proteomes" id="UP000539350">
    <property type="component" value="Unassembled WGS sequence"/>
</dbReference>
<dbReference type="SUPFAM" id="SSF52833">
    <property type="entry name" value="Thioredoxin-like"/>
    <property type="match status" value="1"/>
</dbReference>
<evidence type="ECO:0000313" key="2">
    <source>
        <dbReference type="EMBL" id="MBA6412790.1"/>
    </source>
</evidence>
<evidence type="ECO:0000259" key="1">
    <source>
        <dbReference type="PROSITE" id="PS51352"/>
    </source>
</evidence>
<dbReference type="GO" id="GO:0016491">
    <property type="term" value="F:oxidoreductase activity"/>
    <property type="evidence" value="ECO:0007669"/>
    <property type="project" value="InterPro"/>
</dbReference>
<dbReference type="CDD" id="cd02966">
    <property type="entry name" value="TlpA_like_family"/>
    <property type="match status" value="1"/>
</dbReference>
<organism evidence="2 3">
    <name type="scientific">Sediminihaliea albiluteola</name>
    <dbReference type="NCBI Taxonomy" id="2758564"/>
    <lineage>
        <taxon>Bacteria</taxon>
        <taxon>Pseudomonadati</taxon>
        <taxon>Pseudomonadota</taxon>
        <taxon>Gammaproteobacteria</taxon>
        <taxon>Cellvibrionales</taxon>
        <taxon>Halieaceae</taxon>
        <taxon>Sediminihaliea</taxon>
    </lineage>
</organism>
<dbReference type="EMBL" id="JACFXU010000013">
    <property type="protein sequence ID" value="MBA6412790.1"/>
    <property type="molecule type" value="Genomic_DNA"/>
</dbReference>
<accession>A0A7W2YJ52</accession>
<dbReference type="PROSITE" id="PS51352">
    <property type="entry name" value="THIOREDOXIN_2"/>
    <property type="match status" value="1"/>
</dbReference>
<dbReference type="Gene3D" id="3.40.30.10">
    <property type="entry name" value="Glutaredoxin"/>
    <property type="match status" value="1"/>
</dbReference>
<proteinExistence type="predicted"/>